<keyword evidence="1" id="KW-0812">Transmembrane</keyword>
<evidence type="ECO:0000313" key="3">
    <source>
        <dbReference type="EMBL" id="CAE1328269.1"/>
    </source>
</evidence>
<evidence type="ECO:0000313" key="4">
    <source>
        <dbReference type="Proteomes" id="UP000597762"/>
    </source>
</evidence>
<proteinExistence type="predicted"/>
<evidence type="ECO:0000256" key="1">
    <source>
        <dbReference type="SAM" id="Phobius"/>
    </source>
</evidence>
<protein>
    <submittedName>
        <fullName evidence="3">Uncharacterized protein</fullName>
    </submittedName>
</protein>
<keyword evidence="2" id="KW-0732">Signal</keyword>
<comment type="caution">
    <text evidence="3">The sequence shown here is derived from an EMBL/GenBank/DDBJ whole genome shotgun (WGS) entry which is preliminary data.</text>
</comment>
<feature type="transmembrane region" description="Helical" evidence="1">
    <location>
        <begin position="139"/>
        <end position="158"/>
    </location>
</feature>
<accession>A0A812EP85</accession>
<organism evidence="3 4">
    <name type="scientific">Acanthosepion pharaonis</name>
    <name type="common">Pharaoh cuttlefish</name>
    <name type="synonym">Sepia pharaonis</name>
    <dbReference type="NCBI Taxonomy" id="158019"/>
    <lineage>
        <taxon>Eukaryota</taxon>
        <taxon>Metazoa</taxon>
        <taxon>Spiralia</taxon>
        <taxon>Lophotrochozoa</taxon>
        <taxon>Mollusca</taxon>
        <taxon>Cephalopoda</taxon>
        <taxon>Coleoidea</taxon>
        <taxon>Decapodiformes</taxon>
        <taxon>Sepiida</taxon>
        <taxon>Sepiina</taxon>
        <taxon>Sepiidae</taxon>
        <taxon>Acanthosepion</taxon>
    </lineage>
</organism>
<reference evidence="3" key="1">
    <citation type="submission" date="2021-01" db="EMBL/GenBank/DDBJ databases">
        <authorList>
            <person name="Li R."/>
            <person name="Bekaert M."/>
        </authorList>
    </citation>
    <scope>NUCLEOTIDE SEQUENCE</scope>
    <source>
        <strain evidence="3">Farmed</strain>
    </source>
</reference>
<keyword evidence="1" id="KW-1133">Transmembrane helix</keyword>
<name>A0A812EP85_ACAPH</name>
<keyword evidence="1" id="KW-0472">Membrane</keyword>
<dbReference type="Proteomes" id="UP000597762">
    <property type="component" value="Unassembled WGS sequence"/>
</dbReference>
<keyword evidence="4" id="KW-1185">Reference proteome</keyword>
<dbReference type="EMBL" id="CAHIKZ030005523">
    <property type="protein sequence ID" value="CAE1328269.1"/>
    <property type="molecule type" value="Genomic_DNA"/>
</dbReference>
<feature type="signal peptide" evidence="2">
    <location>
        <begin position="1"/>
        <end position="21"/>
    </location>
</feature>
<sequence>MLFLFSTIFFRFIHLFYWVEAEKKNCSRRWRRMLNCLPLTFIFFSRFEETIHLHGIVETANNAGYIFLFVLSSSFLSNLYILSFFFIYLFSFSIYFIYLSIYLSIYLYLSSLYIIIYLSIYLSISVCTLSIYLSIYLSSIYLSIYISVCALSIDLSIYQENKDFSFSKNL</sequence>
<feature type="transmembrane region" description="Helical" evidence="1">
    <location>
        <begin position="79"/>
        <end position="98"/>
    </location>
</feature>
<evidence type="ECO:0000256" key="2">
    <source>
        <dbReference type="SAM" id="SignalP"/>
    </source>
</evidence>
<gene>
    <name evidence="3" type="ORF">SPHA_77802</name>
</gene>
<feature type="transmembrane region" description="Helical" evidence="1">
    <location>
        <begin position="105"/>
        <end position="133"/>
    </location>
</feature>
<dbReference type="AlphaFoldDB" id="A0A812EP85"/>
<feature type="chain" id="PRO_5033031550" evidence="2">
    <location>
        <begin position="22"/>
        <end position="170"/>
    </location>
</feature>